<dbReference type="AlphaFoldDB" id="A0A0F5PNS8"/>
<accession>A0A0F5PNS8</accession>
<proteinExistence type="predicted"/>
<dbReference type="Proteomes" id="UP000010146">
    <property type="component" value="Unassembled WGS sequence"/>
</dbReference>
<sequence length="355" mass="40409">MRENIFWLILTAVIVFVIFFNSSTSPLIAAFEEKVSLIEQRMSDSKLVANFLSYLESNFKDRIVWDNGRLIIDFRVKKEVDEKPSLKDSLGGEYVNPLPEVTSEKDMYVLIKNSLENTASDVSFVVSPSFCGSNCSIDDVLGKTSEIAKLILSHHPELAYADKWSISASTYKSSSYKITITFNYFYPLDKVKEMKAETEAKAREIISKITSLKMTDLQKAKAIHDYIVKHTKYDYKNYISGTIPFESFTAYGVLIKGAGVCQGYTAAFNLLGQLAGLDSIGVSGTGIRNGKEVPHAWNMVRIDGKVRYIDVTWDDPVPDRGDKVMYTYFNLTEKQIEKDHKWNKEDFSEKYFDYK</sequence>
<dbReference type="Gene3D" id="3.10.620.30">
    <property type="match status" value="1"/>
</dbReference>
<name>A0A0F5PNS8_9THEO</name>
<reference evidence="2 3" key="2">
    <citation type="journal article" date="2015" name="BMC Genomics">
        <title>Analysis of three genomes within the thermophilic bacterial species Caldanaerobacter subterraneus with a focus on carbon monoxide dehydrogenase evolution and hydrolase diversity.</title>
        <authorList>
            <person name="Sant'Anna F.H."/>
            <person name="Lebedinsky A.V."/>
            <person name="Sokolova T.G."/>
            <person name="Robb F.T."/>
            <person name="Gonzalez J.M."/>
        </authorList>
    </citation>
    <scope>NUCLEOTIDE SEQUENCE [LARGE SCALE GENOMIC DNA]</scope>
    <source>
        <strain evidence="2 3">DSM 12653</strain>
    </source>
</reference>
<organism evidence="2 3">
    <name type="scientific">Caldanaerobacter subterraneus subsp. pacificus DSM 12653</name>
    <dbReference type="NCBI Taxonomy" id="391606"/>
    <lineage>
        <taxon>Bacteria</taxon>
        <taxon>Bacillati</taxon>
        <taxon>Bacillota</taxon>
        <taxon>Clostridia</taxon>
        <taxon>Thermoanaerobacterales</taxon>
        <taxon>Thermoanaerobacteraceae</taxon>
        <taxon>Caldanaerobacter</taxon>
    </lineage>
</organism>
<dbReference type="InterPro" id="IPR038765">
    <property type="entry name" value="Papain-like_cys_pep_sf"/>
</dbReference>
<dbReference type="RefSeq" id="WP_011025801.1">
    <property type="nucleotide sequence ID" value="NZ_ABXP02000079.1"/>
</dbReference>
<feature type="domain" description="Transglutaminase-like" evidence="1">
    <location>
        <begin position="253"/>
        <end position="313"/>
    </location>
</feature>
<dbReference type="SUPFAM" id="SSF54001">
    <property type="entry name" value="Cysteine proteinases"/>
    <property type="match status" value="1"/>
</dbReference>
<dbReference type="PANTHER" id="PTHR46333">
    <property type="entry name" value="CYTOKINESIS PROTEIN 3"/>
    <property type="match status" value="1"/>
</dbReference>
<reference evidence="2 3" key="1">
    <citation type="submission" date="2008-07" db="EMBL/GenBank/DDBJ databases">
        <authorList>
            <person name="Gonzalez J."/>
            <person name="Sokolova T."/>
            <person name="Ferriera S."/>
            <person name="Johnson J."/>
            <person name="Kravitz S."/>
            <person name="Beeson K."/>
            <person name="Sutton G."/>
            <person name="Rogers Y.-H."/>
            <person name="Friedman R."/>
            <person name="Frazier M."/>
            <person name="Venter J.C."/>
        </authorList>
    </citation>
    <scope>NUCLEOTIDE SEQUENCE [LARGE SCALE GENOMIC DNA]</scope>
    <source>
        <strain evidence="2 3">DSM 12653</strain>
    </source>
</reference>
<dbReference type="SMART" id="SM00460">
    <property type="entry name" value="TGc"/>
    <property type="match status" value="1"/>
</dbReference>
<dbReference type="InterPro" id="IPR002931">
    <property type="entry name" value="Transglutaminase-like"/>
</dbReference>
<gene>
    <name evidence="2" type="ORF">CDSM653_01477</name>
</gene>
<protein>
    <recommendedName>
        <fullName evidence="1">Transglutaminase-like domain-containing protein</fullName>
    </recommendedName>
</protein>
<dbReference type="PANTHER" id="PTHR46333:SF2">
    <property type="entry name" value="CYTOKINESIS PROTEIN 3"/>
    <property type="match status" value="1"/>
</dbReference>
<dbReference type="Pfam" id="PF01841">
    <property type="entry name" value="Transglut_core"/>
    <property type="match status" value="1"/>
</dbReference>
<reference evidence="3" key="3">
    <citation type="submission" date="2015-02" db="EMBL/GenBank/DDBJ databases">
        <title>Genome analysis of three genomes within the thermophilic hydrogenogenic bacterial species Caldanaerobacter subterraneus.</title>
        <authorList>
            <person name="Sant'Anna F.H."/>
            <person name="Lebedinsky A."/>
            <person name="Sokolova T."/>
            <person name="Robb F.T."/>
            <person name="Gonzalez J.M."/>
        </authorList>
    </citation>
    <scope>NUCLEOTIDE SEQUENCE [LARGE SCALE GENOMIC DNA]</scope>
    <source>
        <strain evidence="3">DSM 12653</strain>
    </source>
</reference>
<evidence type="ECO:0000313" key="3">
    <source>
        <dbReference type="Proteomes" id="UP000010146"/>
    </source>
</evidence>
<evidence type="ECO:0000259" key="1">
    <source>
        <dbReference type="SMART" id="SM00460"/>
    </source>
</evidence>
<dbReference type="GO" id="GO:0005737">
    <property type="term" value="C:cytoplasm"/>
    <property type="evidence" value="ECO:0007669"/>
    <property type="project" value="TreeGrafter"/>
</dbReference>
<dbReference type="InterPro" id="IPR052557">
    <property type="entry name" value="CAP/Cytokinesis_protein"/>
</dbReference>
<comment type="caution">
    <text evidence="2">The sequence shown here is derived from an EMBL/GenBank/DDBJ whole genome shotgun (WGS) entry which is preliminary data.</text>
</comment>
<dbReference type="EMBL" id="ABXP02000079">
    <property type="protein sequence ID" value="KKC29514.1"/>
    <property type="molecule type" value="Genomic_DNA"/>
</dbReference>
<evidence type="ECO:0000313" key="2">
    <source>
        <dbReference type="EMBL" id="KKC29514.1"/>
    </source>
</evidence>